<protein>
    <submittedName>
        <fullName evidence="2">DEBR0S4_14070g1_1</fullName>
    </submittedName>
</protein>
<dbReference type="Proteomes" id="UP000478008">
    <property type="component" value="Unassembled WGS sequence"/>
</dbReference>
<keyword evidence="3" id="KW-1185">Reference proteome</keyword>
<sequence length="118" mass="13822">MMQLFGEDVTNSAIRKKRRRSVSEEESRLQNVSKIQILNTMKAKKHQITSQVHNRTIALMMEASRELSEREQYQQMLPFFGSAPQPQQINENVPNSEVSSYQQKPYWPLLIKHFNSTV</sequence>
<name>A0A7D9H3A6_DEKBR</name>
<evidence type="ECO:0000256" key="1">
    <source>
        <dbReference type="SAM" id="MobiDB-lite"/>
    </source>
</evidence>
<gene>
    <name evidence="2" type="ORF">DEBR0S4_14070G</name>
</gene>
<proteinExistence type="predicted"/>
<reference evidence="2 3" key="1">
    <citation type="submission" date="2019-07" db="EMBL/GenBank/DDBJ databases">
        <authorList>
            <person name="Friedrich A."/>
            <person name="Schacherer J."/>
        </authorList>
    </citation>
    <scope>NUCLEOTIDE SEQUENCE [LARGE SCALE GENOMIC DNA]</scope>
</reference>
<dbReference type="AlphaFoldDB" id="A0A7D9H3A6"/>
<evidence type="ECO:0000313" key="3">
    <source>
        <dbReference type="Proteomes" id="UP000478008"/>
    </source>
</evidence>
<evidence type="ECO:0000313" key="2">
    <source>
        <dbReference type="EMBL" id="VUG19247.1"/>
    </source>
</evidence>
<accession>A0A7D9H3A6</accession>
<dbReference type="EMBL" id="CABFWN010000004">
    <property type="protein sequence ID" value="VUG19247.1"/>
    <property type="molecule type" value="Genomic_DNA"/>
</dbReference>
<organism evidence="2 3">
    <name type="scientific">Dekkera bruxellensis</name>
    <name type="common">Brettanomyces custersii</name>
    <dbReference type="NCBI Taxonomy" id="5007"/>
    <lineage>
        <taxon>Eukaryota</taxon>
        <taxon>Fungi</taxon>
        <taxon>Dikarya</taxon>
        <taxon>Ascomycota</taxon>
        <taxon>Saccharomycotina</taxon>
        <taxon>Pichiomycetes</taxon>
        <taxon>Pichiales</taxon>
        <taxon>Pichiaceae</taxon>
        <taxon>Brettanomyces</taxon>
    </lineage>
</organism>
<feature type="region of interest" description="Disordered" evidence="1">
    <location>
        <begin position="1"/>
        <end position="27"/>
    </location>
</feature>